<comment type="caution">
    <text evidence="3">The sequence shown here is derived from an EMBL/GenBank/DDBJ whole genome shotgun (WGS) entry which is preliminary data.</text>
</comment>
<keyword evidence="3" id="KW-0378">Hydrolase</keyword>
<accession>A0A811T2U5</accession>
<dbReference type="InterPro" id="IPR050168">
    <property type="entry name" value="AAA_ATPase_domain"/>
</dbReference>
<dbReference type="SUPFAM" id="SSF52540">
    <property type="entry name" value="P-loop containing nucleoside triphosphate hydrolases"/>
    <property type="match status" value="1"/>
</dbReference>
<dbReference type="EMBL" id="CAJHIO010000004">
    <property type="protein sequence ID" value="CAD6491444.1"/>
    <property type="molecule type" value="Genomic_DNA"/>
</dbReference>
<dbReference type="InterPro" id="IPR027417">
    <property type="entry name" value="P-loop_NTPase"/>
</dbReference>
<dbReference type="Proteomes" id="UP000610373">
    <property type="component" value="Unassembled WGS sequence"/>
</dbReference>
<dbReference type="GO" id="GO:0005524">
    <property type="term" value="F:ATP binding"/>
    <property type="evidence" value="ECO:0007669"/>
    <property type="project" value="UniProtKB-KW"/>
</dbReference>
<dbReference type="Gene3D" id="1.10.8.60">
    <property type="match status" value="1"/>
</dbReference>
<evidence type="ECO:0000313" key="4">
    <source>
        <dbReference type="Proteomes" id="UP000610373"/>
    </source>
</evidence>
<comment type="similarity">
    <text evidence="1">Belongs to the AAA ATPase family.</text>
</comment>
<dbReference type="Pfam" id="PF00004">
    <property type="entry name" value="AAA"/>
    <property type="match status" value="1"/>
</dbReference>
<dbReference type="GO" id="GO:0006508">
    <property type="term" value="P:proteolysis"/>
    <property type="evidence" value="ECO:0007669"/>
    <property type="project" value="UniProtKB-KW"/>
</dbReference>
<reference evidence="3" key="1">
    <citation type="submission" date="2020-10" db="EMBL/GenBank/DDBJ databases">
        <authorList>
            <person name="Hahn C.J."/>
            <person name="Laso-Perez R."/>
            <person name="Vulcano F."/>
            <person name="Vaziourakis K.-M."/>
            <person name="Stokke R."/>
            <person name="Steen I.H."/>
            <person name="Teske A."/>
            <person name="Boetius A."/>
            <person name="Liebeke M."/>
            <person name="Amann R."/>
            <person name="Knittel K."/>
        </authorList>
    </citation>
    <scope>NUCLEOTIDE SEQUENCE</scope>
    <source>
        <strain evidence="3">Gfbio:e3339647-f889-4370-9287-4fb5cb688e4c:AG392O15_GoMArc1</strain>
    </source>
</reference>
<evidence type="ECO:0000256" key="1">
    <source>
        <dbReference type="RuleBase" id="RU003651"/>
    </source>
</evidence>
<dbReference type="PROSITE" id="PS00674">
    <property type="entry name" value="AAA"/>
    <property type="match status" value="1"/>
</dbReference>
<evidence type="ECO:0000259" key="2">
    <source>
        <dbReference type="SMART" id="SM00382"/>
    </source>
</evidence>
<dbReference type="PANTHER" id="PTHR23077">
    <property type="entry name" value="AAA-FAMILY ATPASE"/>
    <property type="match status" value="1"/>
</dbReference>
<protein>
    <submittedName>
        <fullName evidence="3">ATP-dependent zinc metalloprotease FtsH</fullName>
        <ecNumber evidence="3">3.4.24.-</ecNumber>
    </submittedName>
</protein>
<dbReference type="GO" id="GO:0008237">
    <property type="term" value="F:metallopeptidase activity"/>
    <property type="evidence" value="ECO:0007669"/>
    <property type="project" value="UniProtKB-KW"/>
</dbReference>
<dbReference type="InterPro" id="IPR041569">
    <property type="entry name" value="AAA_lid_3"/>
</dbReference>
<gene>
    <name evidence="3" type="primary">ftsH_1</name>
    <name evidence="3" type="ORF">CHKLHMKO_00128</name>
</gene>
<evidence type="ECO:0000313" key="3">
    <source>
        <dbReference type="EMBL" id="CAD6491444.1"/>
    </source>
</evidence>
<keyword evidence="1" id="KW-0067">ATP-binding</keyword>
<organism evidence="3 4">
    <name type="scientific">Candidatus Argoarchaeum ethanivorans</name>
    <dbReference type="NCBI Taxonomy" id="2608793"/>
    <lineage>
        <taxon>Archaea</taxon>
        <taxon>Methanobacteriati</taxon>
        <taxon>Methanobacteriota</taxon>
        <taxon>Stenosarchaea group</taxon>
        <taxon>Methanomicrobia</taxon>
        <taxon>Methanosarcinales</taxon>
        <taxon>Methanosarcinales incertae sedis</taxon>
        <taxon>GOM Arc I cluster</taxon>
        <taxon>Candidatus Argoarchaeum</taxon>
    </lineage>
</organism>
<dbReference type="EC" id="3.4.24.-" evidence="3"/>
<dbReference type="PANTHER" id="PTHR23077:SF198">
    <property type="entry name" value="ATP-DEPENDENT ZINC METALLOPROTEASE FTSH"/>
    <property type="match status" value="1"/>
</dbReference>
<dbReference type="InterPro" id="IPR003593">
    <property type="entry name" value="AAA+_ATPase"/>
</dbReference>
<keyword evidence="3" id="KW-0482">Metalloprotease</keyword>
<dbReference type="CDD" id="cd19481">
    <property type="entry name" value="RecA-like_protease"/>
    <property type="match status" value="1"/>
</dbReference>
<dbReference type="GO" id="GO:0016887">
    <property type="term" value="F:ATP hydrolysis activity"/>
    <property type="evidence" value="ECO:0007669"/>
    <property type="project" value="InterPro"/>
</dbReference>
<sequence length="350" mass="39660">MTHIDAYKQSKGNAERFEGEGDYTNAIQHYSDALGYLNRMYEFTGEESIKKSITQTKQKIRELRQKGERSIVKEDKKDIGITSEDTWFEIISPKQNSYNWESVKGYENVKRLMETEIMAAYTDTDLYRSYVGDLPRGILLFGPPGTGKTMLASALAKEMEAVLIKTTGSSFAVKEYGGNVERLNQIFNTGIKIHASEKKVLIFIDEINAAFPKRGIDQHEATARLVNHYLARVTSLPEGIMIIGATNIPEMLDDALKRPERTDIIIEMPLPNRNVREEIFKMYLNGKPIGDVDIPKFVDEMENFSGADIRGVCRRAGILALEDRLNGKNAYIDAGYLEKAIEMMKLHKEV</sequence>
<dbReference type="AlphaFoldDB" id="A0A811T2U5"/>
<keyword evidence="3" id="KW-0645">Protease</keyword>
<dbReference type="InterPro" id="IPR003960">
    <property type="entry name" value="ATPase_AAA_CS"/>
</dbReference>
<proteinExistence type="inferred from homology"/>
<dbReference type="InterPro" id="IPR003959">
    <property type="entry name" value="ATPase_AAA_core"/>
</dbReference>
<dbReference type="SMART" id="SM00382">
    <property type="entry name" value="AAA"/>
    <property type="match status" value="1"/>
</dbReference>
<feature type="domain" description="AAA+ ATPase" evidence="2">
    <location>
        <begin position="134"/>
        <end position="272"/>
    </location>
</feature>
<dbReference type="Pfam" id="PF17862">
    <property type="entry name" value="AAA_lid_3"/>
    <property type="match status" value="1"/>
</dbReference>
<name>A0A811T2U5_9EURY</name>
<keyword evidence="1" id="KW-0547">Nucleotide-binding</keyword>
<dbReference type="Gene3D" id="3.40.50.300">
    <property type="entry name" value="P-loop containing nucleotide triphosphate hydrolases"/>
    <property type="match status" value="1"/>
</dbReference>